<dbReference type="PANTHER" id="PTHR12137">
    <property type="entry name" value="CARBOHYDRATE SULFOTRANSFERASE"/>
    <property type="match status" value="1"/>
</dbReference>
<dbReference type="EC" id="2.8.2.-" evidence="9"/>
<dbReference type="Gene3D" id="3.40.50.300">
    <property type="entry name" value="P-loop containing nucleotide triphosphate hydrolases"/>
    <property type="match status" value="1"/>
</dbReference>
<organism evidence="10 11">
    <name type="scientific">Owenia fusiformis</name>
    <name type="common">Polychaete worm</name>
    <dbReference type="NCBI Taxonomy" id="6347"/>
    <lineage>
        <taxon>Eukaryota</taxon>
        <taxon>Metazoa</taxon>
        <taxon>Spiralia</taxon>
        <taxon>Lophotrochozoa</taxon>
        <taxon>Annelida</taxon>
        <taxon>Polychaeta</taxon>
        <taxon>Sedentaria</taxon>
        <taxon>Canalipalpata</taxon>
        <taxon>Sabellida</taxon>
        <taxon>Oweniida</taxon>
        <taxon>Oweniidae</taxon>
        <taxon>Owenia</taxon>
    </lineage>
</organism>
<evidence type="ECO:0000256" key="9">
    <source>
        <dbReference type="RuleBase" id="RU364020"/>
    </source>
</evidence>
<dbReference type="GO" id="GO:0016051">
    <property type="term" value="P:carbohydrate biosynthetic process"/>
    <property type="evidence" value="ECO:0007669"/>
    <property type="project" value="InterPro"/>
</dbReference>
<keyword evidence="8 9" id="KW-0325">Glycoprotein</keyword>
<proteinExistence type="inferred from homology"/>
<evidence type="ECO:0000256" key="1">
    <source>
        <dbReference type="ARBA" id="ARBA00004323"/>
    </source>
</evidence>
<keyword evidence="11" id="KW-1185">Reference proteome</keyword>
<evidence type="ECO:0000256" key="5">
    <source>
        <dbReference type="ARBA" id="ARBA00022989"/>
    </source>
</evidence>
<dbReference type="EMBL" id="CAIIXF020000010">
    <property type="protein sequence ID" value="CAH1797137.1"/>
    <property type="molecule type" value="Genomic_DNA"/>
</dbReference>
<keyword evidence="3 9" id="KW-0808">Transferase</keyword>
<accession>A0A8J1TYL3</accession>
<dbReference type="AlphaFoldDB" id="A0A8J1TYL3"/>
<evidence type="ECO:0000256" key="8">
    <source>
        <dbReference type="ARBA" id="ARBA00023180"/>
    </source>
</evidence>
<keyword evidence="9" id="KW-0119">Carbohydrate metabolism</keyword>
<feature type="transmembrane region" description="Helical" evidence="9">
    <location>
        <begin position="12"/>
        <end position="29"/>
    </location>
</feature>
<dbReference type="GO" id="GO:0000139">
    <property type="term" value="C:Golgi membrane"/>
    <property type="evidence" value="ECO:0007669"/>
    <property type="project" value="UniProtKB-SubCell"/>
</dbReference>
<gene>
    <name evidence="10" type="ORF">OFUS_LOCUS21472</name>
</gene>
<sequence length="366" mass="43185">MFNSKRTVRRLGLLVISIIGVIMVLDFILQKKELRHVARSDQALSSRSLEDQERNHTKEPALMINEMKKIVSETEDNDTSGRINEQLMHERTEHVRNKCKYLGLGNANALPPMSDYIVVDEKFKVVYCMVPKIASTSWTKLFLSQHLTTPYQNITWQTWHKTWRKYMKELHRYPMNERIKILQSYTKFMFVRDPLDRIVSAFKNKFTFKGKSNQKEYEWYGKAYGKAIVKKYRKNPTLRSLQDGLGITFEEFIQYITNDAPHKDEHWKSVYLLCHPCDINYDYIGNFYDATNESNFILNRIHLETIKFPSENVLTKNGGFGVNGTKLKYAYQKIPKSTLSKLEYLYEKDYALFSEDFHFKKVTGLL</sequence>
<dbReference type="Pfam" id="PF03567">
    <property type="entry name" value="Sulfotransfer_2"/>
    <property type="match status" value="1"/>
</dbReference>
<dbReference type="PANTHER" id="PTHR12137:SF54">
    <property type="entry name" value="CARBOHYDRATE SULFOTRANSFERASE"/>
    <property type="match status" value="1"/>
</dbReference>
<keyword evidence="9" id="KW-0735">Signal-anchor</keyword>
<dbReference type="OrthoDB" id="2019940at2759"/>
<evidence type="ECO:0000313" key="11">
    <source>
        <dbReference type="Proteomes" id="UP000749559"/>
    </source>
</evidence>
<dbReference type="Proteomes" id="UP000749559">
    <property type="component" value="Unassembled WGS sequence"/>
</dbReference>
<evidence type="ECO:0000313" key="10">
    <source>
        <dbReference type="EMBL" id="CAH1797137.1"/>
    </source>
</evidence>
<comment type="similarity">
    <text evidence="2 9">Belongs to the sulfotransferase 2 family.</text>
</comment>
<keyword evidence="7 9" id="KW-0472">Membrane</keyword>
<evidence type="ECO:0000256" key="7">
    <source>
        <dbReference type="ARBA" id="ARBA00023136"/>
    </source>
</evidence>
<keyword evidence="5 9" id="KW-1133">Transmembrane helix</keyword>
<evidence type="ECO:0000256" key="6">
    <source>
        <dbReference type="ARBA" id="ARBA00023034"/>
    </source>
</evidence>
<dbReference type="InterPro" id="IPR018011">
    <property type="entry name" value="Carb_sulfotrans_8-10"/>
</dbReference>
<protein>
    <recommendedName>
        <fullName evidence="9">Carbohydrate sulfotransferase</fullName>
        <ecNumber evidence="9">2.8.2.-</ecNumber>
    </recommendedName>
</protein>
<evidence type="ECO:0000256" key="4">
    <source>
        <dbReference type="ARBA" id="ARBA00022692"/>
    </source>
</evidence>
<keyword evidence="6 9" id="KW-0333">Golgi apparatus</keyword>
<evidence type="ECO:0000256" key="2">
    <source>
        <dbReference type="ARBA" id="ARBA00006339"/>
    </source>
</evidence>
<keyword evidence="4 9" id="KW-0812">Transmembrane</keyword>
<dbReference type="GO" id="GO:0008146">
    <property type="term" value="F:sulfotransferase activity"/>
    <property type="evidence" value="ECO:0007669"/>
    <property type="project" value="InterPro"/>
</dbReference>
<comment type="subcellular location">
    <subcellularLocation>
        <location evidence="1 9">Golgi apparatus membrane</location>
        <topology evidence="1 9">Single-pass type II membrane protein</topology>
    </subcellularLocation>
</comment>
<comment type="caution">
    <text evidence="10">The sequence shown here is derived from an EMBL/GenBank/DDBJ whole genome shotgun (WGS) entry which is preliminary data.</text>
</comment>
<dbReference type="InterPro" id="IPR005331">
    <property type="entry name" value="Sulfotransferase"/>
</dbReference>
<evidence type="ECO:0000256" key="3">
    <source>
        <dbReference type="ARBA" id="ARBA00022679"/>
    </source>
</evidence>
<name>A0A8J1TYL3_OWEFU</name>
<dbReference type="InterPro" id="IPR027417">
    <property type="entry name" value="P-loop_NTPase"/>
</dbReference>
<reference evidence="10" key="1">
    <citation type="submission" date="2022-03" db="EMBL/GenBank/DDBJ databases">
        <authorList>
            <person name="Martin C."/>
        </authorList>
    </citation>
    <scope>NUCLEOTIDE SEQUENCE</scope>
</reference>